<evidence type="ECO:0000259" key="1">
    <source>
        <dbReference type="PROSITE" id="PS51199"/>
    </source>
</evidence>
<dbReference type="SUPFAM" id="SSF52540">
    <property type="entry name" value="P-loop containing nucleoside triphosphate hydrolases"/>
    <property type="match status" value="1"/>
</dbReference>
<keyword evidence="3" id="KW-1185">Reference proteome</keyword>
<gene>
    <name evidence="2" type="ORF">Pmani_021858</name>
</gene>
<dbReference type="Proteomes" id="UP001292094">
    <property type="component" value="Unassembled WGS sequence"/>
</dbReference>
<feature type="domain" description="SF4 helicase" evidence="1">
    <location>
        <begin position="352"/>
        <end position="604"/>
    </location>
</feature>
<dbReference type="InterPro" id="IPR007694">
    <property type="entry name" value="DNA_helicase_DnaB-like_C"/>
</dbReference>
<dbReference type="Pfam" id="PF13481">
    <property type="entry name" value="AAA_25"/>
    <property type="match status" value="1"/>
</dbReference>
<dbReference type="CDD" id="cd01122">
    <property type="entry name" value="Twinkle_C"/>
    <property type="match status" value="1"/>
</dbReference>
<evidence type="ECO:0000313" key="3">
    <source>
        <dbReference type="Proteomes" id="UP001292094"/>
    </source>
</evidence>
<dbReference type="EMBL" id="JAWZYT010002151">
    <property type="protein sequence ID" value="KAK4306307.1"/>
    <property type="molecule type" value="Genomic_DNA"/>
</dbReference>
<comment type="caution">
    <text evidence="2">The sequence shown here is derived from an EMBL/GenBank/DDBJ whole genome shotgun (WGS) entry which is preliminary data.</text>
</comment>
<dbReference type="Gene3D" id="3.40.50.300">
    <property type="entry name" value="P-loop containing nucleotide triphosphate hydrolases"/>
    <property type="match status" value="1"/>
</dbReference>
<sequence length="639" mass="71446">MPIKSVRKITFASGRHVHTKSPHRDIPTYLQGNISKVSIAEDDLFDDELLEDLYKDMADDILEYLTPRLISYEETDTSFVIPCPHCSATDPDTSNQDIFIDKNTGYFVCPWCNRDGSWEDLMALVNVHEDVLTHSQLHSYLASTLPLTHLPDTALDHLPLAGVSQRTLQRFGARVTSDESRIVLPVSNQGGQVVGFHSVSLLHPIPQIIQRYVEGQSTTFSQCGMSIGGQIIFVPTCCDVLVLAEHNINAISLPANSSVCIEDTCYPLGSHSHSKVLLWYRGEPPPRHLLMSLVSAGIKSSIVQSSENDSPIHRKSLSEIRAALKQTVPVVSEFTTTFQQLKDKLYHRITHKEETCGVQWKRFTELNDILLGHRRGEMTVLTGSTGSGKTTLMAEYSLDLCCQGVKTLWGSFEVSVLRLCEVMLQQYTGAPLPHDLTEFNTIAAQFSTLPLHFLTYHGQQDMASVLKVMNEAVEVWGVEHIIIDNLQFMLGTNDNSTDRWWEQDRAVSAFRRFASTRNCHITLIAHPKKVPEGQPLSIGSVYGGAKVTQEADNILILQVKEGSNVANSRKQLQVVKNRYGGQLGMVPLKFHQESLTLSSCFRQKTKSKASQAPDQLEDDTKKSHSLRKLRVKGLSYLEH</sequence>
<dbReference type="GO" id="GO:0005524">
    <property type="term" value="F:ATP binding"/>
    <property type="evidence" value="ECO:0007669"/>
    <property type="project" value="InterPro"/>
</dbReference>
<dbReference type="GO" id="GO:0006264">
    <property type="term" value="P:mitochondrial DNA replication"/>
    <property type="evidence" value="ECO:0007669"/>
    <property type="project" value="TreeGrafter"/>
</dbReference>
<dbReference type="PANTHER" id="PTHR12873:SF0">
    <property type="entry name" value="TWINKLE MTDNA HELICASE"/>
    <property type="match status" value="1"/>
</dbReference>
<dbReference type="PROSITE" id="PS51199">
    <property type="entry name" value="SF4_HELICASE"/>
    <property type="match status" value="1"/>
</dbReference>
<dbReference type="AlphaFoldDB" id="A0AAE1PFR0"/>
<name>A0AAE1PFR0_9EUCA</name>
<dbReference type="GO" id="GO:0003697">
    <property type="term" value="F:single-stranded DNA binding"/>
    <property type="evidence" value="ECO:0007669"/>
    <property type="project" value="InterPro"/>
</dbReference>
<proteinExistence type="predicted"/>
<dbReference type="PANTHER" id="PTHR12873">
    <property type="entry name" value="T7-LIKE MITOCHONDRIAL DNA HELICASE"/>
    <property type="match status" value="1"/>
</dbReference>
<accession>A0AAE1PFR0</accession>
<evidence type="ECO:0000313" key="2">
    <source>
        <dbReference type="EMBL" id="KAK4306307.1"/>
    </source>
</evidence>
<dbReference type="InterPro" id="IPR027032">
    <property type="entry name" value="Twinkle-like"/>
</dbReference>
<dbReference type="GO" id="GO:0005739">
    <property type="term" value="C:mitochondrion"/>
    <property type="evidence" value="ECO:0007669"/>
    <property type="project" value="TreeGrafter"/>
</dbReference>
<protein>
    <recommendedName>
        <fullName evidence="1">SF4 helicase domain-containing protein</fullName>
    </recommendedName>
</protein>
<reference evidence="2" key="1">
    <citation type="submission" date="2023-11" db="EMBL/GenBank/DDBJ databases">
        <title>Genome assemblies of two species of porcelain crab, Petrolisthes cinctipes and Petrolisthes manimaculis (Anomura: Porcellanidae).</title>
        <authorList>
            <person name="Angst P."/>
        </authorList>
    </citation>
    <scope>NUCLEOTIDE SEQUENCE</scope>
    <source>
        <strain evidence="2">PB745_02</strain>
        <tissue evidence="2">Gill</tissue>
    </source>
</reference>
<dbReference type="GO" id="GO:0043139">
    <property type="term" value="F:5'-3' DNA helicase activity"/>
    <property type="evidence" value="ECO:0007669"/>
    <property type="project" value="InterPro"/>
</dbReference>
<dbReference type="InterPro" id="IPR027417">
    <property type="entry name" value="P-loop_NTPase"/>
</dbReference>
<organism evidence="2 3">
    <name type="scientific">Petrolisthes manimaculis</name>
    <dbReference type="NCBI Taxonomy" id="1843537"/>
    <lineage>
        <taxon>Eukaryota</taxon>
        <taxon>Metazoa</taxon>
        <taxon>Ecdysozoa</taxon>
        <taxon>Arthropoda</taxon>
        <taxon>Crustacea</taxon>
        <taxon>Multicrustacea</taxon>
        <taxon>Malacostraca</taxon>
        <taxon>Eumalacostraca</taxon>
        <taxon>Eucarida</taxon>
        <taxon>Decapoda</taxon>
        <taxon>Pleocyemata</taxon>
        <taxon>Anomura</taxon>
        <taxon>Galatheoidea</taxon>
        <taxon>Porcellanidae</taxon>
        <taxon>Petrolisthes</taxon>
    </lineage>
</organism>